<evidence type="ECO:0000259" key="16">
    <source>
        <dbReference type="Pfam" id="PF00593"/>
    </source>
</evidence>
<dbReference type="Pfam" id="PF00593">
    <property type="entry name" value="TonB_dep_Rec_b-barrel"/>
    <property type="match status" value="1"/>
</dbReference>
<feature type="domain" description="TonB-dependent receptor-like beta-barrel" evidence="16">
    <location>
        <begin position="246"/>
        <end position="721"/>
    </location>
</feature>
<dbReference type="InterPro" id="IPR000531">
    <property type="entry name" value="Beta-barrel_TonB"/>
</dbReference>
<evidence type="ECO:0000259" key="17">
    <source>
        <dbReference type="Pfam" id="PF07715"/>
    </source>
</evidence>
<proteinExistence type="inferred from homology"/>
<reference evidence="18 19" key="1">
    <citation type="submission" date="2020-07" db="EMBL/GenBank/DDBJ databases">
        <title>Genomic diversity of species in the Neisseriaceae family.</title>
        <authorList>
            <person name="Vincent A.T."/>
            <person name="Bernet E."/>
            <person name="Veyrier F.J."/>
        </authorList>
    </citation>
    <scope>NUCLEOTIDE SEQUENCE [LARGE SCALE GENOMIC DNA]</scope>
    <source>
        <strain evidence="18 19">DSM 22244</strain>
    </source>
</reference>
<keyword evidence="9 18" id="KW-0675">Receptor</keyword>
<dbReference type="InterPro" id="IPR037066">
    <property type="entry name" value="Plug_dom_sf"/>
</dbReference>
<keyword evidence="10 11" id="KW-0998">Cell outer membrane</keyword>
<comment type="subcellular location">
    <subcellularLocation>
        <location evidence="1 11">Cell outer membrane</location>
        <topology evidence="1 11">Multi-pass membrane protein</topology>
    </subcellularLocation>
</comment>
<dbReference type="InterPro" id="IPR036942">
    <property type="entry name" value="Beta-barrel_TonB_sf"/>
</dbReference>
<dbReference type="CDD" id="cd01347">
    <property type="entry name" value="ligand_gated_channel"/>
    <property type="match status" value="1"/>
</dbReference>
<organism evidence="18 19">
    <name type="scientific">Neisseria shayeganii</name>
    <dbReference type="NCBI Taxonomy" id="607712"/>
    <lineage>
        <taxon>Bacteria</taxon>
        <taxon>Pseudomonadati</taxon>
        <taxon>Pseudomonadota</taxon>
        <taxon>Betaproteobacteria</taxon>
        <taxon>Neisseriales</taxon>
        <taxon>Neisseriaceae</taxon>
        <taxon>Neisseria</taxon>
    </lineage>
</organism>
<dbReference type="NCBIfam" id="TIGR01786">
    <property type="entry name" value="TonB-hemlactrns"/>
    <property type="match status" value="1"/>
</dbReference>
<accession>A0A7D7NBI4</accession>
<dbReference type="PANTHER" id="PTHR30442:SF0">
    <property type="entry name" value="FE(3+) DICITRATE TRANSPORT PROTEIN FECA"/>
    <property type="match status" value="1"/>
</dbReference>
<dbReference type="Proteomes" id="UP000514752">
    <property type="component" value="Chromosome"/>
</dbReference>
<feature type="chain" id="PRO_5027921793" evidence="15">
    <location>
        <begin position="30"/>
        <end position="749"/>
    </location>
</feature>
<dbReference type="GO" id="GO:0033214">
    <property type="term" value="P:siderophore-iron import into cell"/>
    <property type="evidence" value="ECO:0007669"/>
    <property type="project" value="TreeGrafter"/>
</dbReference>
<evidence type="ECO:0000256" key="7">
    <source>
        <dbReference type="ARBA" id="ARBA00023077"/>
    </source>
</evidence>
<dbReference type="GO" id="GO:0009279">
    <property type="term" value="C:cell outer membrane"/>
    <property type="evidence" value="ECO:0007669"/>
    <property type="project" value="UniProtKB-SubCell"/>
</dbReference>
<evidence type="ECO:0000256" key="6">
    <source>
        <dbReference type="ARBA" id="ARBA00022729"/>
    </source>
</evidence>
<keyword evidence="6 15" id="KW-0732">Signal</keyword>
<comment type="similarity">
    <text evidence="2 11 13">Belongs to the TonB-dependent receptor family.</text>
</comment>
<feature type="region of interest" description="Disordered" evidence="14">
    <location>
        <begin position="322"/>
        <end position="346"/>
    </location>
</feature>
<evidence type="ECO:0000256" key="15">
    <source>
        <dbReference type="SAM" id="SignalP"/>
    </source>
</evidence>
<dbReference type="Gene3D" id="2.40.170.20">
    <property type="entry name" value="TonB-dependent receptor, beta-barrel domain"/>
    <property type="match status" value="1"/>
</dbReference>
<protein>
    <submittedName>
        <fullName evidence="18">TonB-dependent hemoglobin/transferrin/lactoferrin family receptor</fullName>
    </submittedName>
</protein>
<dbReference type="SUPFAM" id="SSF56935">
    <property type="entry name" value="Porins"/>
    <property type="match status" value="1"/>
</dbReference>
<feature type="signal peptide" evidence="15">
    <location>
        <begin position="1"/>
        <end position="29"/>
    </location>
</feature>
<evidence type="ECO:0000256" key="13">
    <source>
        <dbReference type="RuleBase" id="RU003357"/>
    </source>
</evidence>
<feature type="short sequence motif" description="TonB C-terminal box" evidence="12">
    <location>
        <begin position="732"/>
        <end position="749"/>
    </location>
</feature>
<keyword evidence="7 13" id="KW-0798">TonB box</keyword>
<keyword evidence="4 11" id="KW-1134">Transmembrane beta strand</keyword>
<dbReference type="InterPro" id="IPR010949">
    <property type="entry name" value="TonB_Hb/transfer/lactofer_rcpt"/>
</dbReference>
<dbReference type="Pfam" id="PF07715">
    <property type="entry name" value="Plug"/>
    <property type="match status" value="1"/>
</dbReference>
<evidence type="ECO:0000256" key="1">
    <source>
        <dbReference type="ARBA" id="ARBA00004571"/>
    </source>
</evidence>
<keyword evidence="8 11" id="KW-0472">Membrane</keyword>
<evidence type="ECO:0000313" key="19">
    <source>
        <dbReference type="Proteomes" id="UP000514752"/>
    </source>
</evidence>
<dbReference type="NCBIfam" id="TIGR01785">
    <property type="entry name" value="TonB-hemin"/>
    <property type="match status" value="1"/>
</dbReference>
<keyword evidence="5 11" id="KW-0812">Transmembrane</keyword>
<evidence type="ECO:0000256" key="8">
    <source>
        <dbReference type="ARBA" id="ARBA00023136"/>
    </source>
</evidence>
<keyword evidence="3 11" id="KW-0813">Transport</keyword>
<dbReference type="PROSITE" id="PS01156">
    <property type="entry name" value="TONB_DEPENDENT_REC_2"/>
    <property type="match status" value="1"/>
</dbReference>
<dbReference type="InterPro" id="IPR010917">
    <property type="entry name" value="TonB_rcpt_CS"/>
</dbReference>
<dbReference type="KEGG" id="nsg:H3L94_05300"/>
<evidence type="ECO:0000256" key="11">
    <source>
        <dbReference type="PROSITE-ProRule" id="PRU01360"/>
    </source>
</evidence>
<evidence type="ECO:0000256" key="12">
    <source>
        <dbReference type="PROSITE-ProRule" id="PRU10144"/>
    </source>
</evidence>
<evidence type="ECO:0000256" key="2">
    <source>
        <dbReference type="ARBA" id="ARBA00009810"/>
    </source>
</evidence>
<evidence type="ECO:0000256" key="10">
    <source>
        <dbReference type="ARBA" id="ARBA00023237"/>
    </source>
</evidence>
<evidence type="ECO:0000313" key="18">
    <source>
        <dbReference type="EMBL" id="QMT41439.1"/>
    </source>
</evidence>
<name>A0A7D7NBI4_9NEIS</name>
<feature type="domain" description="TonB-dependent receptor plug" evidence="17">
    <location>
        <begin position="53"/>
        <end position="154"/>
    </location>
</feature>
<gene>
    <name evidence="18" type="ORF">H3L94_05300</name>
</gene>
<dbReference type="PROSITE" id="PS52016">
    <property type="entry name" value="TONB_DEPENDENT_REC_3"/>
    <property type="match status" value="1"/>
</dbReference>
<evidence type="ECO:0000256" key="3">
    <source>
        <dbReference type="ARBA" id="ARBA00022448"/>
    </source>
</evidence>
<dbReference type="AlphaFoldDB" id="A0A7D7NBI4"/>
<evidence type="ECO:0000256" key="9">
    <source>
        <dbReference type="ARBA" id="ARBA00023170"/>
    </source>
</evidence>
<dbReference type="InterPro" id="IPR012910">
    <property type="entry name" value="Plug_dom"/>
</dbReference>
<evidence type="ECO:0000256" key="5">
    <source>
        <dbReference type="ARBA" id="ARBA00022692"/>
    </source>
</evidence>
<evidence type="ECO:0000256" key="14">
    <source>
        <dbReference type="SAM" id="MobiDB-lite"/>
    </source>
</evidence>
<dbReference type="RefSeq" id="WP_182122968.1">
    <property type="nucleotide sequence ID" value="NZ_CP059567.1"/>
</dbReference>
<dbReference type="PANTHER" id="PTHR30442">
    <property type="entry name" value="IRON III DICITRATE TRANSPORT PROTEIN FECA"/>
    <property type="match status" value="1"/>
</dbReference>
<evidence type="ECO:0000256" key="4">
    <source>
        <dbReference type="ARBA" id="ARBA00022452"/>
    </source>
</evidence>
<dbReference type="InterPro" id="IPR039426">
    <property type="entry name" value="TonB-dep_rcpt-like"/>
</dbReference>
<dbReference type="Gene3D" id="2.170.130.10">
    <property type="entry name" value="TonB-dependent receptor, plug domain"/>
    <property type="match status" value="1"/>
</dbReference>
<dbReference type="InterPro" id="IPR011276">
    <property type="entry name" value="TonB_haem/Hb_rcpt"/>
</dbReference>
<dbReference type="GO" id="GO:0015232">
    <property type="term" value="F:heme transmembrane transporter activity"/>
    <property type="evidence" value="ECO:0007669"/>
    <property type="project" value="InterPro"/>
</dbReference>
<sequence>MLFRSPLPFSTVYLSTASALLLISASVSAAGQEEGARSTVLPDIEVSASANLPVGQSRLNQENIDQQQADNLAALLDLLPGTSMSGSPRPGGQTLNIWGMGETEDVKVSIDGAAKNFERYRQGSVFIEPELLKQITVDKGAFDAARGNGGFGGAVKLESRDAADLLASDRQFGALLKSSYHSNDEQWQHSGAVYGRNRDGSFDGLLYASVRRGHDIEQPDGSRFAFSANRQQSFLLKTNYSPSEFHRLTLSAIYGKRNGWEPFAAKRGDMTPPTQREIDRYGLNEAWRRKLLYRKQNDQSYTLRYRYTPDHPWVDIRAQLSHAQTSQRDRRPENGAGISIGTMGNASETTYRDSGIEVSNTARFTTGGAAHALQSGLQFNRNTREVWMYDRSKRNNADYNYGHFQPYYMPSGRQYQYSFYIQDDIRIGDWTLSPALRYDYVKNQGTPNAAPIYNTPSAGHDYSSKSHSGWSPFFGISWQPSPAVLLFANVSRTWRAPLIDEQYEVQSRSAGVSGSAPHLKPERITSLRVGGQFHFRNLLQEADSLQLRTTLFRLRGQDEIFKNRGIFCEEQAINGGSSSACSQYKPLPNNRNLPAYTIKGGELEAYYESANWFGSLSYSFLSGKRRGSMVNPWFPEDTWLTDIPPRKATAVIGWRHPQSGFSLGWRGEFVRRQDRSPADIDPKAAVWALPKSRGYALHGLFAAWQPPHRQELTVRLTADNIFNRRYAPYLGEAVSGVGRNIKASVSWRF</sequence>
<dbReference type="EMBL" id="CP059567">
    <property type="protein sequence ID" value="QMT41439.1"/>
    <property type="molecule type" value="Genomic_DNA"/>
</dbReference>